<organism evidence="4 5">
    <name type="scientific">Agromyces salentinus</name>
    <dbReference type="NCBI Taxonomy" id="269421"/>
    <lineage>
        <taxon>Bacteria</taxon>
        <taxon>Bacillati</taxon>
        <taxon>Actinomycetota</taxon>
        <taxon>Actinomycetes</taxon>
        <taxon>Micrococcales</taxon>
        <taxon>Microbacteriaceae</taxon>
        <taxon>Agromyces</taxon>
    </lineage>
</organism>
<name>A0ABN2MJP9_9MICO</name>
<dbReference type="InterPro" id="IPR016181">
    <property type="entry name" value="Acyl_CoA_acyltransferase"/>
</dbReference>
<protein>
    <recommendedName>
        <fullName evidence="3">N-acetyltransferase domain-containing protein</fullName>
    </recommendedName>
</protein>
<evidence type="ECO:0000259" key="3">
    <source>
        <dbReference type="PROSITE" id="PS51186"/>
    </source>
</evidence>
<keyword evidence="2" id="KW-0012">Acyltransferase</keyword>
<evidence type="ECO:0000313" key="4">
    <source>
        <dbReference type="EMBL" id="GAA1828922.1"/>
    </source>
</evidence>
<dbReference type="SUPFAM" id="SSF55729">
    <property type="entry name" value="Acyl-CoA N-acyltransferases (Nat)"/>
    <property type="match status" value="1"/>
</dbReference>
<dbReference type="CDD" id="cd04301">
    <property type="entry name" value="NAT_SF"/>
    <property type="match status" value="1"/>
</dbReference>
<dbReference type="PANTHER" id="PTHR43877">
    <property type="entry name" value="AMINOALKYLPHOSPHONATE N-ACETYLTRANSFERASE-RELATED-RELATED"/>
    <property type="match status" value="1"/>
</dbReference>
<sequence>METVFTIEALTPEAPNAHAIIRSYMFELASRYYGRPATPDEVEQALRDEPYDDLTGSTGVLLIAMQDGEPIACAGARFDGAVAELTKVFTLPEYRGQGVGKRLLRRVEDVCRARGVDVVRLDTRSDLVEAHALYESLGFARVEAFNSDAYAEVWYSKSL</sequence>
<dbReference type="InterPro" id="IPR050832">
    <property type="entry name" value="Bact_Acetyltransf"/>
</dbReference>
<evidence type="ECO:0000313" key="5">
    <source>
        <dbReference type="Proteomes" id="UP001501746"/>
    </source>
</evidence>
<comment type="caution">
    <text evidence="4">The sequence shown here is derived from an EMBL/GenBank/DDBJ whole genome shotgun (WGS) entry which is preliminary data.</text>
</comment>
<keyword evidence="5" id="KW-1185">Reference proteome</keyword>
<dbReference type="Gene3D" id="3.40.630.30">
    <property type="match status" value="1"/>
</dbReference>
<dbReference type="PROSITE" id="PS51186">
    <property type="entry name" value="GNAT"/>
    <property type="match status" value="1"/>
</dbReference>
<keyword evidence="1" id="KW-0808">Transferase</keyword>
<dbReference type="EMBL" id="BAAANK010000002">
    <property type="protein sequence ID" value="GAA1828922.1"/>
    <property type="molecule type" value="Genomic_DNA"/>
</dbReference>
<dbReference type="PANTHER" id="PTHR43877:SF2">
    <property type="entry name" value="AMINOALKYLPHOSPHONATE N-ACETYLTRANSFERASE-RELATED"/>
    <property type="match status" value="1"/>
</dbReference>
<gene>
    <name evidence="4" type="ORF">GCM10009750_10670</name>
</gene>
<evidence type="ECO:0000256" key="1">
    <source>
        <dbReference type="ARBA" id="ARBA00022679"/>
    </source>
</evidence>
<evidence type="ECO:0000256" key="2">
    <source>
        <dbReference type="ARBA" id="ARBA00023315"/>
    </source>
</evidence>
<dbReference type="Proteomes" id="UP001501746">
    <property type="component" value="Unassembled WGS sequence"/>
</dbReference>
<reference evidence="4 5" key="1">
    <citation type="journal article" date="2019" name="Int. J. Syst. Evol. Microbiol.">
        <title>The Global Catalogue of Microorganisms (GCM) 10K type strain sequencing project: providing services to taxonomists for standard genome sequencing and annotation.</title>
        <authorList>
            <consortium name="The Broad Institute Genomics Platform"/>
            <consortium name="The Broad Institute Genome Sequencing Center for Infectious Disease"/>
            <person name="Wu L."/>
            <person name="Ma J."/>
        </authorList>
    </citation>
    <scope>NUCLEOTIDE SEQUENCE [LARGE SCALE GENOMIC DNA]</scope>
    <source>
        <strain evidence="4 5">JCM 14323</strain>
    </source>
</reference>
<dbReference type="InterPro" id="IPR000182">
    <property type="entry name" value="GNAT_dom"/>
</dbReference>
<dbReference type="Pfam" id="PF00583">
    <property type="entry name" value="Acetyltransf_1"/>
    <property type="match status" value="1"/>
</dbReference>
<accession>A0ABN2MJP9</accession>
<proteinExistence type="predicted"/>
<feature type="domain" description="N-acetyltransferase" evidence="3">
    <location>
        <begin position="19"/>
        <end position="159"/>
    </location>
</feature>